<dbReference type="AlphaFoldDB" id="A0A8I6RQ01"/>
<evidence type="ECO:0000256" key="1">
    <source>
        <dbReference type="SAM" id="SignalP"/>
    </source>
</evidence>
<dbReference type="InterPro" id="IPR001156">
    <property type="entry name" value="Transferrin-like_dom"/>
</dbReference>
<dbReference type="RefSeq" id="XP_014250450.1">
    <property type="nucleotide sequence ID" value="XM_014394964.2"/>
</dbReference>
<dbReference type="GeneID" id="106667187"/>
<feature type="chain" id="PRO_5035195676" description="Transferrin-like domain-containing protein" evidence="1">
    <location>
        <begin position="23"/>
        <end position="714"/>
    </location>
</feature>
<dbReference type="GO" id="GO:0005769">
    <property type="term" value="C:early endosome"/>
    <property type="evidence" value="ECO:0007669"/>
    <property type="project" value="TreeGrafter"/>
</dbReference>
<evidence type="ECO:0000259" key="2">
    <source>
        <dbReference type="PROSITE" id="PS51408"/>
    </source>
</evidence>
<dbReference type="PANTHER" id="PTHR11485:SF57">
    <property type="entry name" value="TRANSFERRIN"/>
    <property type="match status" value="1"/>
</dbReference>
<dbReference type="GO" id="GO:0055037">
    <property type="term" value="C:recycling endosome"/>
    <property type="evidence" value="ECO:0007669"/>
    <property type="project" value="TreeGrafter"/>
</dbReference>
<keyword evidence="4" id="KW-1185">Reference proteome</keyword>
<dbReference type="Proteomes" id="UP000494040">
    <property type="component" value="Unassembled WGS sequence"/>
</dbReference>
<dbReference type="EnsemblMetazoa" id="XM_014394964.2">
    <property type="protein sequence ID" value="XP_014250450.1"/>
    <property type="gene ID" value="LOC106667187"/>
</dbReference>
<feature type="signal peptide" evidence="1">
    <location>
        <begin position="1"/>
        <end position="22"/>
    </location>
</feature>
<dbReference type="GO" id="GO:0005886">
    <property type="term" value="C:plasma membrane"/>
    <property type="evidence" value="ECO:0007669"/>
    <property type="project" value="TreeGrafter"/>
</dbReference>
<dbReference type="GO" id="GO:0006826">
    <property type="term" value="P:iron ion transport"/>
    <property type="evidence" value="ECO:0007669"/>
    <property type="project" value="TreeGrafter"/>
</dbReference>
<evidence type="ECO:0000313" key="3">
    <source>
        <dbReference type="EnsemblMetazoa" id="XP_014250450.1"/>
    </source>
</evidence>
<dbReference type="OrthoDB" id="242257at2759"/>
<keyword evidence="1" id="KW-0732">Signal</keyword>
<organism evidence="3 4">
    <name type="scientific">Cimex lectularius</name>
    <name type="common">Bed bug</name>
    <name type="synonym">Acanthia lectularia</name>
    <dbReference type="NCBI Taxonomy" id="79782"/>
    <lineage>
        <taxon>Eukaryota</taxon>
        <taxon>Metazoa</taxon>
        <taxon>Ecdysozoa</taxon>
        <taxon>Arthropoda</taxon>
        <taxon>Hexapoda</taxon>
        <taxon>Insecta</taxon>
        <taxon>Pterygota</taxon>
        <taxon>Neoptera</taxon>
        <taxon>Paraneoptera</taxon>
        <taxon>Hemiptera</taxon>
        <taxon>Heteroptera</taxon>
        <taxon>Panheteroptera</taxon>
        <taxon>Cimicomorpha</taxon>
        <taxon>Cimicidae</taxon>
        <taxon>Cimex</taxon>
    </lineage>
</organism>
<dbReference type="CDD" id="cd13529">
    <property type="entry name" value="PBP2_transferrin"/>
    <property type="match status" value="1"/>
</dbReference>
<feature type="domain" description="Transferrin-like" evidence="2">
    <location>
        <begin position="24"/>
        <end position="340"/>
    </location>
</feature>
<dbReference type="SMART" id="SM00094">
    <property type="entry name" value="TR_FER"/>
    <property type="match status" value="1"/>
</dbReference>
<sequence length="714" mass="79482">MEGVSVRLGFLLVFAFFGQNLAIYKICAPPSLSVEMCQGLELGNSNISCVRVTDGVGCILALKDNLVDLAILNAEESVLVAQKQDLSAYVIGEIRSERYHMDDSAAEMVVVIRANVSLKDNTKPRYCHPGVGVSRHYTDRFLKSFENSVVSKSCRRLSAVEQEIYDLHSFFGDSCRPGIWAQDDYVDKYLKRQYSKLCRLCDLPDSCQNNYHHGSPHSEALECLRNKGDVAFVTLPTLVEDAKSNGQNYDDFRLFCPDETTMPVLTNEPCYWSRQPWDLVVARSDVASELQPKVLSWLSPEGKSSADKWQSTLRDAVLGGTKTFIQKEVKPVGQFIDRGVVDRSDDSPQCQEALRWCTVSDLENDKCTWLKYAGDTHGIKPAIDCVKAPNLLTCLEFISKGKADAVSINTDLGFIARQKYKLSTIVYEDSSHTGNYKIIAVVKANANPEVKSFQDLKNKKACFPEYNGLSWLAFSNFVTENGLLGPKQCPERYFSSACAPGASQLFLRPDEKPKQSLCSLCAYQDGINECNPSPSRRERNIKAIKCLDSYGDVAFVNYEALGLDRMDNTSSLTSKYKVLCRNGSLVSGLDVGSECALATGIRAEIVGRREKTPEKFLDWSELFLQLNNWFGTTSQTKEGVLRMFGQFQNGTQLLFKDSTIALVSADVGSYDMINSYKGLLDSSSKVCSGTSHLLPSFCLLIFSSFFFSKLLISF</sequence>
<reference evidence="3" key="1">
    <citation type="submission" date="2022-01" db="UniProtKB">
        <authorList>
            <consortium name="EnsemblMetazoa"/>
        </authorList>
    </citation>
    <scope>IDENTIFICATION</scope>
</reference>
<dbReference type="CTD" id="31826"/>
<dbReference type="GO" id="GO:0005615">
    <property type="term" value="C:extracellular space"/>
    <property type="evidence" value="ECO:0007669"/>
    <property type="project" value="TreeGrafter"/>
</dbReference>
<protein>
    <recommendedName>
        <fullName evidence="2">Transferrin-like domain-containing protein</fullName>
    </recommendedName>
</protein>
<dbReference type="Pfam" id="PF00405">
    <property type="entry name" value="Transferrin"/>
    <property type="match status" value="2"/>
</dbReference>
<evidence type="ECO:0000313" key="4">
    <source>
        <dbReference type="Proteomes" id="UP000494040"/>
    </source>
</evidence>
<accession>A0A8I6RQ01</accession>
<name>A0A8I6RQ01_CIMLE</name>
<dbReference type="Gene3D" id="3.40.190.10">
    <property type="entry name" value="Periplasmic binding protein-like II"/>
    <property type="match status" value="3"/>
</dbReference>
<dbReference type="PANTHER" id="PTHR11485">
    <property type="entry name" value="TRANSFERRIN"/>
    <property type="match status" value="1"/>
</dbReference>
<proteinExistence type="predicted"/>
<feature type="domain" description="Transferrin-like" evidence="2">
    <location>
        <begin position="354"/>
        <end position="684"/>
    </location>
</feature>
<dbReference type="SUPFAM" id="SSF53850">
    <property type="entry name" value="Periplasmic binding protein-like II"/>
    <property type="match status" value="2"/>
</dbReference>
<dbReference type="PRINTS" id="PR00422">
    <property type="entry name" value="TRANSFERRIN"/>
</dbReference>
<dbReference type="PROSITE" id="PS51408">
    <property type="entry name" value="TRANSFERRIN_LIKE_4"/>
    <property type="match status" value="2"/>
</dbReference>